<comment type="caution">
    <text evidence="1">The sequence shown here is derived from an EMBL/GenBank/DDBJ whole genome shotgun (WGS) entry which is preliminary data.</text>
</comment>
<organism evidence="1 2">
    <name type="scientific">Pyropia yezoensis</name>
    <name type="common">Susabi-nori</name>
    <name type="synonym">Porphyra yezoensis</name>
    <dbReference type="NCBI Taxonomy" id="2788"/>
    <lineage>
        <taxon>Eukaryota</taxon>
        <taxon>Rhodophyta</taxon>
        <taxon>Bangiophyceae</taxon>
        <taxon>Bangiales</taxon>
        <taxon>Bangiaceae</taxon>
        <taxon>Pyropia</taxon>
    </lineage>
</organism>
<accession>A0ACC3BW68</accession>
<reference evidence="1" key="1">
    <citation type="submission" date="2019-11" db="EMBL/GenBank/DDBJ databases">
        <title>Nori genome reveals adaptations in red seaweeds to the harsh intertidal environment.</title>
        <authorList>
            <person name="Wang D."/>
            <person name="Mao Y."/>
        </authorList>
    </citation>
    <scope>NUCLEOTIDE SEQUENCE</scope>
    <source>
        <tissue evidence="1">Gametophyte</tissue>
    </source>
</reference>
<keyword evidence="2" id="KW-1185">Reference proteome</keyword>
<evidence type="ECO:0000313" key="2">
    <source>
        <dbReference type="Proteomes" id="UP000798662"/>
    </source>
</evidence>
<sequence>MRLASGTAVAVASVVAVAAAAAAAAPAAALREYNSSTRLDEAAILSWTLTPTAVRFGLVVTDEGLYGANTTTAATAAWVGLGVGEPTSGSMVGADIVTAEFSGPTACTLVNRHVPSVAVPLGSSTGGDGIYPHPDAPCAAESWSLVSCAVDAAAGTVTLEVDRPLAPADAAQDRPIVAGRNVLMYAYGDGFGYHGGRRHGIEVDLTESGGRAVAAGGLAASGLLPADATASQLLTVPPYAISAERTDHGCFSFKAELGPPGGAGRQVVAAEAVIDFASDAGRLVHHFILFSCDRDGDWASFEGGKSCLAELPQCEGIIYGWAVGATPLVMPPNAGFPVTEEERHYILQVHYDNPDGLTGVVDRNTSVRLHYTDQPRPQDAGIINIGDPNTVYAGQPVSSDRNYTIACPSECTSQLAFPLTIYGSVLHAHRTALYLFTNQYRNGTFLRTLEGAAFWSNDHQRPTLFEPADLLPGDRLEVTGKYDTSKIDAAGNEPPVTWGQGTPQEMLISFLLVVPRPLRVGATNRTDTISFCGLMLLDEAGTPGTMCSNGKTFTPGVSVLSINPLSENGPVGWSPAFGGTPTCAVAGGGGGDVGGGSVGGGSGTSAGAAGSPATPSPSPSPTAVNGDGSSDDDEAACFPADATATVAGRGQVAMADLRVGDAVRTADGSYSPIYLWSHADATAVAPFLAITTTTAETPVDGGRGGGHANGTGSRPSPLFHVLTVSAGHLLPTAGGGAPVPAAALTPGVHALVDADGRGRPVTAVAAVTATGLYHPHTLAGNLVVGGSIVATDRTTAVPAAAAAVGLAAARVAAAVGLGGVLSGVLAGGCPPPLRAVLPLLWGLSG</sequence>
<dbReference type="EMBL" id="CM020618">
    <property type="protein sequence ID" value="KAK1862169.1"/>
    <property type="molecule type" value="Genomic_DNA"/>
</dbReference>
<name>A0ACC3BW68_PYRYE</name>
<dbReference type="Proteomes" id="UP000798662">
    <property type="component" value="Chromosome 1"/>
</dbReference>
<gene>
    <name evidence="1" type="ORF">I4F81_004744</name>
</gene>
<protein>
    <submittedName>
        <fullName evidence="1">Uncharacterized protein</fullName>
    </submittedName>
</protein>
<evidence type="ECO:0000313" key="1">
    <source>
        <dbReference type="EMBL" id="KAK1862169.1"/>
    </source>
</evidence>
<proteinExistence type="predicted"/>